<dbReference type="AlphaFoldDB" id="A0ABD3I7D5"/>
<feature type="domain" description="DJ-1/PfpI" evidence="1">
    <location>
        <begin position="27"/>
        <end position="133"/>
    </location>
</feature>
<evidence type="ECO:0000313" key="3">
    <source>
        <dbReference type="Proteomes" id="UP001633002"/>
    </source>
</evidence>
<dbReference type="PANTHER" id="PTHR43130">
    <property type="entry name" value="ARAC-FAMILY TRANSCRIPTIONAL REGULATOR"/>
    <property type="match status" value="1"/>
</dbReference>
<evidence type="ECO:0000259" key="1">
    <source>
        <dbReference type="Pfam" id="PF01965"/>
    </source>
</evidence>
<dbReference type="CDD" id="cd03139">
    <property type="entry name" value="GATase1_PfpI_2"/>
    <property type="match status" value="1"/>
</dbReference>
<dbReference type="Pfam" id="PF01965">
    <property type="entry name" value="DJ-1_PfpI"/>
    <property type="match status" value="1"/>
</dbReference>
<dbReference type="InterPro" id="IPR052158">
    <property type="entry name" value="INH-QAR"/>
</dbReference>
<accession>A0ABD3I7D5</accession>
<sequence length="224" mass="24235">MSREGKKLQIAIPIYEGFTALDAIASFEEITSPDVIILPGGSTTGLFLDDDSFLSWIRKVHERTLYTTSVCTGSHLLAAAGLLKDLTATTHWKTYEVLEKYGAKPTDKRVVQEGKIITAAGVSSGIDMGLLLVSLLADEQTAKAIQLYIEYDPQPPFDSGAVSKATPEVIQLTESFLAREGKFAAANYQKLSLGKCHSPPQKVNEICGALMEVPKELTTSGRQA</sequence>
<organism evidence="2 3">
    <name type="scientific">Riccia sorocarpa</name>
    <dbReference type="NCBI Taxonomy" id="122646"/>
    <lineage>
        <taxon>Eukaryota</taxon>
        <taxon>Viridiplantae</taxon>
        <taxon>Streptophyta</taxon>
        <taxon>Embryophyta</taxon>
        <taxon>Marchantiophyta</taxon>
        <taxon>Marchantiopsida</taxon>
        <taxon>Marchantiidae</taxon>
        <taxon>Marchantiales</taxon>
        <taxon>Ricciaceae</taxon>
        <taxon>Riccia</taxon>
    </lineage>
</organism>
<keyword evidence="3" id="KW-1185">Reference proteome</keyword>
<comment type="caution">
    <text evidence="2">The sequence shown here is derived from an EMBL/GenBank/DDBJ whole genome shotgun (WGS) entry which is preliminary data.</text>
</comment>
<proteinExistence type="predicted"/>
<dbReference type="Gene3D" id="3.40.50.880">
    <property type="match status" value="1"/>
</dbReference>
<protein>
    <recommendedName>
        <fullName evidence="1">DJ-1/PfpI domain-containing protein</fullName>
    </recommendedName>
</protein>
<dbReference type="PANTHER" id="PTHR43130:SF2">
    <property type="entry name" value="DJ-1_PFPI DOMAIN-CONTAINING PROTEIN"/>
    <property type="match status" value="1"/>
</dbReference>
<dbReference type="InterPro" id="IPR029062">
    <property type="entry name" value="Class_I_gatase-like"/>
</dbReference>
<name>A0ABD3I7D5_9MARC</name>
<dbReference type="EMBL" id="JBJQOH010000002">
    <property type="protein sequence ID" value="KAL3698474.1"/>
    <property type="molecule type" value="Genomic_DNA"/>
</dbReference>
<gene>
    <name evidence="2" type="ORF">R1sor_012550</name>
</gene>
<reference evidence="2 3" key="1">
    <citation type="submission" date="2024-09" db="EMBL/GenBank/DDBJ databases">
        <title>Chromosome-scale assembly of Riccia sorocarpa.</title>
        <authorList>
            <person name="Paukszto L."/>
        </authorList>
    </citation>
    <scope>NUCLEOTIDE SEQUENCE [LARGE SCALE GENOMIC DNA]</scope>
    <source>
        <strain evidence="2">LP-2024</strain>
        <tissue evidence="2">Aerial parts of the thallus</tissue>
    </source>
</reference>
<dbReference type="SUPFAM" id="SSF52317">
    <property type="entry name" value="Class I glutamine amidotransferase-like"/>
    <property type="match status" value="1"/>
</dbReference>
<dbReference type="InterPro" id="IPR002818">
    <property type="entry name" value="DJ-1/PfpI"/>
</dbReference>
<evidence type="ECO:0000313" key="2">
    <source>
        <dbReference type="EMBL" id="KAL3698474.1"/>
    </source>
</evidence>
<dbReference type="Proteomes" id="UP001633002">
    <property type="component" value="Unassembled WGS sequence"/>
</dbReference>